<organism evidence="3 4">
    <name type="scientific">Acidithiobacillus ferrooxidans (strain ATCC 23270 / DSM 14882 / CIP 104768 / NCIMB 8455)</name>
    <name type="common">Ferrobacillus ferrooxidans (strain ATCC 23270)</name>
    <dbReference type="NCBI Taxonomy" id="243159"/>
    <lineage>
        <taxon>Bacteria</taxon>
        <taxon>Pseudomonadati</taxon>
        <taxon>Pseudomonadota</taxon>
        <taxon>Acidithiobacillia</taxon>
        <taxon>Acidithiobacillales</taxon>
        <taxon>Acidithiobacillaceae</taxon>
        <taxon>Acidithiobacillus</taxon>
    </lineage>
</organism>
<evidence type="ECO:0000259" key="2">
    <source>
        <dbReference type="Pfam" id="PF20432"/>
    </source>
</evidence>
<gene>
    <name evidence="3" type="ordered locus">AFE_1071</name>
</gene>
<feature type="domain" description="Antitoxin Xre-like helix-turn-helix" evidence="2">
    <location>
        <begin position="58"/>
        <end position="121"/>
    </location>
</feature>
<evidence type="ECO:0000259" key="1">
    <source>
        <dbReference type="Pfam" id="PF09722"/>
    </source>
</evidence>
<dbReference type="InterPro" id="IPR024467">
    <property type="entry name" value="Xre/MbcA/ParS-like_toxin-bd"/>
</dbReference>
<dbReference type="STRING" id="243159.AFE_1071"/>
<accession>B7J819</accession>
<dbReference type="Proteomes" id="UP000001362">
    <property type="component" value="Chromosome"/>
</dbReference>
<dbReference type="eggNOG" id="ENOG5030ZYM">
    <property type="taxonomic scope" value="Bacteria"/>
</dbReference>
<feature type="domain" description="Antitoxin Xre/MbcA/ParS-like toxin-binding" evidence="1">
    <location>
        <begin position="127"/>
        <end position="175"/>
    </location>
</feature>
<evidence type="ECO:0000313" key="4">
    <source>
        <dbReference type="Proteomes" id="UP000001362"/>
    </source>
</evidence>
<dbReference type="InterPro" id="IPR046847">
    <property type="entry name" value="Xre-like_HTH"/>
</dbReference>
<dbReference type="Pfam" id="PF20432">
    <property type="entry name" value="Xre-like-HTH"/>
    <property type="match status" value="1"/>
</dbReference>
<dbReference type="GO" id="GO:0003677">
    <property type="term" value="F:DNA binding"/>
    <property type="evidence" value="ECO:0007669"/>
    <property type="project" value="InterPro"/>
</dbReference>
<dbReference type="KEGG" id="afr:AFE_1071"/>
<dbReference type="EMBL" id="CP001219">
    <property type="protein sequence ID" value="ACK79037.1"/>
    <property type="molecule type" value="Genomic_DNA"/>
</dbReference>
<keyword evidence="4" id="KW-1185">Reference proteome</keyword>
<dbReference type="Pfam" id="PF09722">
    <property type="entry name" value="Xre_MbcA_ParS_C"/>
    <property type="match status" value="1"/>
</dbReference>
<evidence type="ECO:0000313" key="3">
    <source>
        <dbReference type="EMBL" id="ACK79037.1"/>
    </source>
</evidence>
<name>B7J819_ACIF2</name>
<protein>
    <submittedName>
        <fullName evidence="3">Uncharacterized protein</fullName>
    </submittedName>
</protein>
<dbReference type="PaxDb" id="243159-AFE_1071"/>
<proteinExistence type="predicted"/>
<dbReference type="HOGENOM" id="CLU_123925_2_0_6"/>
<reference evidence="3 4" key="1">
    <citation type="journal article" date="2008" name="BMC Genomics">
        <title>Acidithiobacillus ferrooxidans metabolism: from genome sequence to industrial applications.</title>
        <authorList>
            <person name="Valdes J."/>
            <person name="Pedroso I."/>
            <person name="Quatrini R."/>
            <person name="Dodson R.J."/>
            <person name="Tettelin H."/>
            <person name="Blake R.II."/>
            <person name="Eisen J.A."/>
            <person name="Holmes D.S."/>
        </authorList>
    </citation>
    <scope>NUCLEOTIDE SEQUENCE [LARGE SCALE GENOMIC DNA]</scope>
    <source>
        <strain evidence="4">ATCC 23270 / DSM 14882 / CIP 104768 / NCIMB 8455</strain>
    </source>
</reference>
<sequence length="179" mass="20427">MLCAHSCQSRAQYSRTRLLDECLAVITIRCICNVKCYTCCIVWRCSMAQAIIATGKENQAQHRAALAKMLMKAFDLWNVPNEDQLALLGLALENRAALSRYRRGEPLATNRDLLERSGHLLAIHKNLRLLFPHDRDLAYRWMTARNRAFGNQTPVEVICEWGFTGLLMVRSYLDRALGS</sequence>
<dbReference type="AlphaFoldDB" id="B7J819"/>